<organism evidence="1">
    <name type="scientific">hydrothermal vent metagenome</name>
    <dbReference type="NCBI Taxonomy" id="652676"/>
    <lineage>
        <taxon>unclassified sequences</taxon>
        <taxon>metagenomes</taxon>
        <taxon>ecological metagenomes</taxon>
    </lineage>
</organism>
<gene>
    <name evidence="1" type="ORF">MNBD_GAMMA05-2051</name>
</gene>
<proteinExistence type="predicted"/>
<dbReference type="Gene3D" id="3.10.450.50">
    <property type="match status" value="1"/>
</dbReference>
<name>A0A3B0WCR4_9ZZZZ</name>
<accession>A0A3B0WCR4</accession>
<sequence>MNHQALKQEIHAADQAINNKDFDAVAKFYTNEAALVVRPELLAYGRSDIKEAHKKISEYFNGSLEVSQGEMVIIEAGNIALVLAKTFVKSPEKLDSEYSTERDAIYVYVKGDNGKWLCAIDNSYGVELLQKNA</sequence>
<reference evidence="1" key="1">
    <citation type="submission" date="2018-06" db="EMBL/GenBank/DDBJ databases">
        <authorList>
            <person name="Zhirakovskaya E."/>
        </authorList>
    </citation>
    <scope>NUCLEOTIDE SEQUENCE</scope>
</reference>
<evidence type="ECO:0008006" key="2">
    <source>
        <dbReference type="Google" id="ProtNLM"/>
    </source>
</evidence>
<dbReference type="AlphaFoldDB" id="A0A3B0WCR4"/>
<dbReference type="SUPFAM" id="SSF54427">
    <property type="entry name" value="NTF2-like"/>
    <property type="match status" value="1"/>
</dbReference>
<dbReference type="InterPro" id="IPR032710">
    <property type="entry name" value="NTF2-like_dom_sf"/>
</dbReference>
<dbReference type="EMBL" id="UOFE01000001">
    <property type="protein sequence ID" value="VAW50210.1"/>
    <property type="molecule type" value="Genomic_DNA"/>
</dbReference>
<protein>
    <recommendedName>
        <fullName evidence="2">DUF4440 domain-containing protein</fullName>
    </recommendedName>
</protein>
<evidence type="ECO:0000313" key="1">
    <source>
        <dbReference type="EMBL" id="VAW50210.1"/>
    </source>
</evidence>